<reference evidence="1" key="1">
    <citation type="submission" date="2021-06" db="EMBL/GenBank/DDBJ databases">
        <authorList>
            <person name="Kallberg Y."/>
            <person name="Tangrot J."/>
            <person name="Rosling A."/>
        </authorList>
    </citation>
    <scope>NUCLEOTIDE SEQUENCE</scope>
    <source>
        <strain evidence="1">MA453B</strain>
    </source>
</reference>
<proteinExistence type="predicted"/>
<dbReference type="EMBL" id="CAJVPY010000012">
    <property type="protein sequence ID" value="CAG8443954.1"/>
    <property type="molecule type" value="Genomic_DNA"/>
</dbReference>
<accession>A0A9N8YSP5</accession>
<evidence type="ECO:0000313" key="2">
    <source>
        <dbReference type="Proteomes" id="UP000789405"/>
    </source>
</evidence>
<dbReference type="Proteomes" id="UP000789405">
    <property type="component" value="Unassembled WGS sequence"/>
</dbReference>
<gene>
    <name evidence="1" type="ORF">DERYTH_LOCUS65</name>
</gene>
<keyword evidence="2" id="KW-1185">Reference proteome</keyword>
<evidence type="ECO:0000313" key="1">
    <source>
        <dbReference type="EMBL" id="CAG8443954.1"/>
    </source>
</evidence>
<sequence length="47" mass="5682">MSVMEIIQDDIFDLDISVNLLEQFISKQNWVCEKYQICSGNYIYNMW</sequence>
<comment type="caution">
    <text evidence="1">The sequence shown here is derived from an EMBL/GenBank/DDBJ whole genome shotgun (WGS) entry which is preliminary data.</text>
</comment>
<name>A0A9N8YSP5_9GLOM</name>
<dbReference type="AlphaFoldDB" id="A0A9N8YSP5"/>
<organism evidence="1 2">
    <name type="scientific">Dentiscutata erythropus</name>
    <dbReference type="NCBI Taxonomy" id="1348616"/>
    <lineage>
        <taxon>Eukaryota</taxon>
        <taxon>Fungi</taxon>
        <taxon>Fungi incertae sedis</taxon>
        <taxon>Mucoromycota</taxon>
        <taxon>Glomeromycotina</taxon>
        <taxon>Glomeromycetes</taxon>
        <taxon>Diversisporales</taxon>
        <taxon>Gigasporaceae</taxon>
        <taxon>Dentiscutata</taxon>
    </lineage>
</organism>
<protein>
    <submittedName>
        <fullName evidence="1">20132_t:CDS:1</fullName>
    </submittedName>
</protein>